<dbReference type="CDD" id="cd00331">
    <property type="entry name" value="IGPS"/>
    <property type="match status" value="1"/>
</dbReference>
<dbReference type="InterPro" id="IPR013785">
    <property type="entry name" value="Aldolase_TIM"/>
</dbReference>
<gene>
    <name evidence="8 10" type="primary">trpC</name>
    <name evidence="10" type="ORF">LWF01_08520</name>
</gene>
<accession>A0ABY8R0U3</accession>
<comment type="similarity">
    <text evidence="8">Belongs to the TrpC family.</text>
</comment>
<dbReference type="GO" id="GO:0004425">
    <property type="term" value="F:indole-3-glycerol-phosphate synthase activity"/>
    <property type="evidence" value="ECO:0007669"/>
    <property type="project" value="UniProtKB-EC"/>
</dbReference>
<evidence type="ECO:0000259" key="9">
    <source>
        <dbReference type="Pfam" id="PF00218"/>
    </source>
</evidence>
<sequence>MTVLEEIIAGVREDLEARERALPLEQLKEQLEFATPALDVMSRLRSNPDLKIIAEVKRSSPSKGALAPIEDPASLAAAYERGGAAIISVLTEMRRFSGSLADLKAVRAAVSVPVLRKDFVVSEYQVWESRAWGADVVLLIVAALDDAQLAALLKLTESLGMTALVEAHTEAEIARAVAAGATLIGVNTRDLKTLDVDRAIFGSLVHAIPRGALAVAESGVRNAEDVADYAATGAELVLVGEALVTGGEPEANVRDFIAAGSAARQQATYESTPASLDGES</sequence>
<name>A0ABY8R0U3_9MICO</name>
<evidence type="ECO:0000256" key="4">
    <source>
        <dbReference type="ARBA" id="ARBA00022793"/>
    </source>
</evidence>
<dbReference type="NCBIfam" id="NF001369">
    <property type="entry name" value="PRK00278.1-1"/>
    <property type="match status" value="1"/>
</dbReference>
<dbReference type="PANTHER" id="PTHR22854:SF2">
    <property type="entry name" value="INDOLE-3-GLYCEROL-PHOSPHATE SYNTHASE"/>
    <property type="match status" value="1"/>
</dbReference>
<evidence type="ECO:0000313" key="11">
    <source>
        <dbReference type="Proteomes" id="UP001209083"/>
    </source>
</evidence>
<dbReference type="InterPro" id="IPR013798">
    <property type="entry name" value="Indole-3-glycerol_P_synth_dom"/>
</dbReference>
<evidence type="ECO:0000256" key="6">
    <source>
        <dbReference type="ARBA" id="ARBA00023141"/>
    </source>
</evidence>
<dbReference type="EMBL" id="CP090958">
    <property type="protein sequence ID" value="WGW14051.1"/>
    <property type="molecule type" value="Genomic_DNA"/>
</dbReference>
<dbReference type="InterPro" id="IPR001468">
    <property type="entry name" value="Indole-3-GlycerolPSynthase_CS"/>
</dbReference>
<protein>
    <recommendedName>
        <fullName evidence="8">Indole-3-glycerol phosphate synthase</fullName>
        <shortName evidence="8">IGPS</shortName>
        <ecNumber evidence="8">4.1.1.48</ecNumber>
    </recommendedName>
</protein>
<dbReference type="HAMAP" id="MF_00134_B">
    <property type="entry name" value="IGPS_B"/>
    <property type="match status" value="1"/>
</dbReference>
<dbReference type="RefSeq" id="WP_349640867.1">
    <property type="nucleotide sequence ID" value="NZ_CP090958.1"/>
</dbReference>
<organism evidence="10 11">
    <name type="scientific">Saxibacter everestensis</name>
    <dbReference type="NCBI Taxonomy" id="2909229"/>
    <lineage>
        <taxon>Bacteria</taxon>
        <taxon>Bacillati</taxon>
        <taxon>Actinomycetota</taxon>
        <taxon>Actinomycetes</taxon>
        <taxon>Micrococcales</taxon>
        <taxon>Brevibacteriaceae</taxon>
        <taxon>Saxibacter</taxon>
    </lineage>
</organism>
<evidence type="ECO:0000313" key="10">
    <source>
        <dbReference type="EMBL" id="WGW14051.1"/>
    </source>
</evidence>
<dbReference type="EC" id="4.1.1.48" evidence="8"/>
<comment type="catalytic activity">
    <reaction evidence="1 8">
        <text>1-(2-carboxyphenylamino)-1-deoxy-D-ribulose 5-phosphate + H(+) = (1S,2R)-1-C-(indol-3-yl)glycerol 3-phosphate + CO2 + H2O</text>
        <dbReference type="Rhea" id="RHEA:23476"/>
        <dbReference type="ChEBI" id="CHEBI:15377"/>
        <dbReference type="ChEBI" id="CHEBI:15378"/>
        <dbReference type="ChEBI" id="CHEBI:16526"/>
        <dbReference type="ChEBI" id="CHEBI:58613"/>
        <dbReference type="ChEBI" id="CHEBI:58866"/>
        <dbReference type="EC" id="4.1.1.48"/>
    </reaction>
</comment>
<dbReference type="PROSITE" id="PS00614">
    <property type="entry name" value="IGPS"/>
    <property type="match status" value="1"/>
</dbReference>
<feature type="domain" description="Indole-3-glycerol phosphate synthase" evidence="9">
    <location>
        <begin position="4"/>
        <end position="255"/>
    </location>
</feature>
<keyword evidence="5 8" id="KW-0822">Tryptophan biosynthesis</keyword>
<evidence type="ECO:0000256" key="1">
    <source>
        <dbReference type="ARBA" id="ARBA00001633"/>
    </source>
</evidence>
<dbReference type="SUPFAM" id="SSF51366">
    <property type="entry name" value="Ribulose-phoshate binding barrel"/>
    <property type="match status" value="1"/>
</dbReference>
<comment type="pathway">
    <text evidence="2 8">Amino-acid biosynthesis; L-tryptophan biosynthesis; L-tryptophan from chorismate: step 4/5.</text>
</comment>
<keyword evidence="3 8" id="KW-0028">Amino-acid biosynthesis</keyword>
<evidence type="ECO:0000256" key="5">
    <source>
        <dbReference type="ARBA" id="ARBA00022822"/>
    </source>
</evidence>
<dbReference type="NCBIfam" id="NF001377">
    <property type="entry name" value="PRK00278.2-4"/>
    <property type="match status" value="1"/>
</dbReference>
<evidence type="ECO:0000256" key="2">
    <source>
        <dbReference type="ARBA" id="ARBA00004696"/>
    </source>
</evidence>
<evidence type="ECO:0000256" key="3">
    <source>
        <dbReference type="ARBA" id="ARBA00022605"/>
    </source>
</evidence>
<dbReference type="Gene3D" id="3.20.20.70">
    <property type="entry name" value="Aldolase class I"/>
    <property type="match status" value="1"/>
</dbReference>
<keyword evidence="6 8" id="KW-0057">Aromatic amino acid biosynthesis</keyword>
<keyword evidence="11" id="KW-1185">Reference proteome</keyword>
<evidence type="ECO:0000256" key="8">
    <source>
        <dbReference type="HAMAP-Rule" id="MF_00134"/>
    </source>
</evidence>
<dbReference type="Pfam" id="PF00218">
    <property type="entry name" value="IGPS"/>
    <property type="match status" value="1"/>
</dbReference>
<dbReference type="Proteomes" id="UP001209083">
    <property type="component" value="Chromosome"/>
</dbReference>
<reference evidence="10 11" key="1">
    <citation type="submission" date="2023-05" db="EMBL/GenBank/DDBJ databases">
        <title>Lithophilousrod everest ZFBP1038 complete genpme.</title>
        <authorList>
            <person name="Tian M."/>
        </authorList>
    </citation>
    <scope>NUCLEOTIDE SEQUENCE [LARGE SCALE GENOMIC DNA]</scope>
    <source>
        <strain evidence="10 11">ZFBP1038</strain>
    </source>
</reference>
<keyword evidence="7 8" id="KW-0456">Lyase</keyword>
<proteinExistence type="inferred from homology"/>
<dbReference type="InterPro" id="IPR045186">
    <property type="entry name" value="Indole-3-glycerol_P_synth"/>
</dbReference>
<dbReference type="PANTHER" id="PTHR22854">
    <property type="entry name" value="TRYPTOPHAN BIOSYNTHESIS PROTEIN"/>
    <property type="match status" value="1"/>
</dbReference>
<evidence type="ECO:0000256" key="7">
    <source>
        <dbReference type="ARBA" id="ARBA00023239"/>
    </source>
</evidence>
<keyword evidence="4 8" id="KW-0210">Decarboxylase</keyword>
<dbReference type="InterPro" id="IPR011060">
    <property type="entry name" value="RibuloseP-bd_barrel"/>
</dbReference>